<gene>
    <name evidence="9" type="ORF">HMPREF1705_02755</name>
</gene>
<evidence type="ECO:0000256" key="5">
    <source>
        <dbReference type="ARBA" id="ARBA00022989"/>
    </source>
</evidence>
<evidence type="ECO:0000256" key="1">
    <source>
        <dbReference type="ARBA" id="ARBA00004162"/>
    </source>
</evidence>
<evidence type="ECO:0000313" key="9">
    <source>
        <dbReference type="EMBL" id="KRT35523.1"/>
    </source>
</evidence>
<evidence type="ECO:0000313" key="10">
    <source>
        <dbReference type="Proteomes" id="UP000005273"/>
    </source>
</evidence>
<comment type="similarity">
    <text evidence="2 7">Belongs to the ExbD/TolR family.</text>
</comment>
<evidence type="ECO:0000256" key="2">
    <source>
        <dbReference type="ARBA" id="ARBA00005811"/>
    </source>
</evidence>
<proteinExistence type="inferred from homology"/>
<keyword evidence="4 7" id="KW-0812">Transmembrane</keyword>
<keyword evidence="7" id="KW-0653">Protein transport</keyword>
<dbReference type="Pfam" id="PF02472">
    <property type="entry name" value="ExbD"/>
    <property type="match status" value="1"/>
</dbReference>
<keyword evidence="10" id="KW-1185">Reference proteome</keyword>
<dbReference type="PANTHER" id="PTHR30558">
    <property type="entry name" value="EXBD MEMBRANE COMPONENT OF PMF-DRIVEN MACROMOLECULE IMPORT SYSTEM"/>
    <property type="match status" value="1"/>
</dbReference>
<dbReference type="STRING" id="592015.HMPREF1705_02755"/>
<keyword evidence="3" id="KW-1003">Cell membrane</keyword>
<comment type="subcellular location">
    <subcellularLocation>
        <location evidence="1">Cell membrane</location>
        <topology evidence="1">Single-pass membrane protein</topology>
    </subcellularLocation>
    <subcellularLocation>
        <location evidence="7">Cell membrane</location>
        <topology evidence="7">Single-pass type II membrane protein</topology>
    </subcellularLocation>
</comment>
<evidence type="ECO:0000256" key="6">
    <source>
        <dbReference type="ARBA" id="ARBA00023136"/>
    </source>
</evidence>
<protein>
    <submittedName>
        <fullName evidence="9">Transport energizing protein, ExbD/TolR family</fullName>
    </submittedName>
</protein>
<evidence type="ECO:0000256" key="7">
    <source>
        <dbReference type="RuleBase" id="RU003879"/>
    </source>
</evidence>
<dbReference type="Proteomes" id="UP000005273">
    <property type="component" value="Unassembled WGS sequence"/>
</dbReference>
<evidence type="ECO:0000256" key="8">
    <source>
        <dbReference type="SAM" id="Phobius"/>
    </source>
</evidence>
<dbReference type="Gene3D" id="3.30.420.270">
    <property type="match status" value="1"/>
</dbReference>
<dbReference type="AlphaFoldDB" id="A0A0T5XAZ2"/>
<dbReference type="GO" id="GO:0022857">
    <property type="term" value="F:transmembrane transporter activity"/>
    <property type="evidence" value="ECO:0007669"/>
    <property type="project" value="InterPro"/>
</dbReference>
<sequence length="131" mass="13966">MRSKRRSSPEIELTPLVDVVFQLIIFFVLTAAFVQGSITVSLPEGTGQPVSQTPLVINVDQNGEIFVNDEKAEIPKAVGLAREVVSKGRPILLAGDKRTPYEAIVRVLNALKEGGIDEISLAVGGGDKGTP</sequence>
<accession>A0A0T5XAZ2</accession>
<keyword evidence="5 8" id="KW-1133">Transmembrane helix</keyword>
<comment type="caution">
    <text evidence="9">The sequence shown here is derived from an EMBL/GenBank/DDBJ whole genome shotgun (WGS) entry which is preliminary data.</text>
</comment>
<keyword evidence="6 8" id="KW-0472">Membrane</keyword>
<dbReference type="OrthoDB" id="5313at2"/>
<feature type="transmembrane region" description="Helical" evidence="8">
    <location>
        <begin position="12"/>
        <end position="34"/>
    </location>
</feature>
<dbReference type="EMBL" id="ACJX03000001">
    <property type="protein sequence ID" value="KRT35523.1"/>
    <property type="molecule type" value="Genomic_DNA"/>
</dbReference>
<evidence type="ECO:0000256" key="3">
    <source>
        <dbReference type="ARBA" id="ARBA00022475"/>
    </source>
</evidence>
<reference evidence="10" key="1">
    <citation type="submission" date="2012-09" db="EMBL/GenBank/DDBJ databases">
        <authorList>
            <person name="Weinstock G."/>
            <person name="Sodergren E."/>
            <person name="Clifton S."/>
            <person name="Fulton L."/>
            <person name="Fulton B."/>
            <person name="Courtney L."/>
            <person name="Fronick C."/>
            <person name="Harrison M."/>
            <person name="Strong C."/>
            <person name="Farmer C."/>
            <person name="Delehaunty K."/>
            <person name="Markovic C."/>
            <person name="Hall O."/>
            <person name="Minx P."/>
            <person name="Tomlinson C."/>
            <person name="Mitreva M."/>
            <person name="Nelson J."/>
            <person name="Hou S."/>
            <person name="Wollam A."/>
            <person name="Pepin K.H."/>
            <person name="Johnson M."/>
            <person name="Bhonagiri V."/>
            <person name="Nash W.E."/>
            <person name="Suruliraj S."/>
            <person name="Warren W."/>
            <person name="Chinwalla A."/>
            <person name="Mardis E.R."/>
            <person name="Wilson R.K."/>
        </authorList>
    </citation>
    <scope>NUCLEOTIDE SEQUENCE [LARGE SCALE GENOMIC DNA]</scope>
    <source>
        <strain evidence="10">OS1</strain>
    </source>
</reference>
<name>A0A0T5XAZ2_9BACT</name>
<organism evidence="9 10">
    <name type="scientific">Acetomicrobium hydrogeniformans ATCC BAA-1850</name>
    <dbReference type="NCBI Taxonomy" id="592015"/>
    <lineage>
        <taxon>Bacteria</taxon>
        <taxon>Thermotogati</taxon>
        <taxon>Synergistota</taxon>
        <taxon>Synergistia</taxon>
        <taxon>Synergistales</taxon>
        <taxon>Acetomicrobiaceae</taxon>
        <taxon>Acetomicrobium</taxon>
    </lineage>
</organism>
<keyword evidence="7" id="KW-0813">Transport</keyword>
<dbReference type="RefSeq" id="WP_057940783.1">
    <property type="nucleotide sequence ID" value="NZ_ACJX03000001.1"/>
</dbReference>
<evidence type="ECO:0000256" key="4">
    <source>
        <dbReference type="ARBA" id="ARBA00022692"/>
    </source>
</evidence>
<dbReference type="GO" id="GO:0005886">
    <property type="term" value="C:plasma membrane"/>
    <property type="evidence" value="ECO:0007669"/>
    <property type="project" value="UniProtKB-SubCell"/>
</dbReference>
<dbReference type="InterPro" id="IPR003400">
    <property type="entry name" value="ExbD"/>
</dbReference>
<dbReference type="eggNOG" id="COG0848">
    <property type="taxonomic scope" value="Bacteria"/>
</dbReference>
<dbReference type="GO" id="GO:0015031">
    <property type="term" value="P:protein transport"/>
    <property type="evidence" value="ECO:0007669"/>
    <property type="project" value="UniProtKB-KW"/>
</dbReference>